<comment type="caution">
    <text evidence="2">The sequence shown here is derived from an EMBL/GenBank/DDBJ whole genome shotgun (WGS) entry which is preliminary data.</text>
</comment>
<name>A0A8S3TU75_MYTED</name>
<evidence type="ECO:0000256" key="1">
    <source>
        <dbReference type="SAM" id="MobiDB-lite"/>
    </source>
</evidence>
<accession>A0A8S3TU75</accession>
<evidence type="ECO:0000313" key="2">
    <source>
        <dbReference type="EMBL" id="CAG2233255.1"/>
    </source>
</evidence>
<keyword evidence="3" id="KW-1185">Reference proteome</keyword>
<dbReference type="OrthoDB" id="10315186at2759"/>
<dbReference type="EMBL" id="CAJPWZ010002201">
    <property type="protein sequence ID" value="CAG2233255.1"/>
    <property type="molecule type" value="Genomic_DNA"/>
</dbReference>
<feature type="region of interest" description="Disordered" evidence="1">
    <location>
        <begin position="164"/>
        <end position="210"/>
    </location>
</feature>
<feature type="compositionally biased region" description="Basic residues" evidence="1">
    <location>
        <begin position="104"/>
        <end position="114"/>
    </location>
</feature>
<organism evidence="2 3">
    <name type="scientific">Mytilus edulis</name>
    <name type="common">Blue mussel</name>
    <dbReference type="NCBI Taxonomy" id="6550"/>
    <lineage>
        <taxon>Eukaryota</taxon>
        <taxon>Metazoa</taxon>
        <taxon>Spiralia</taxon>
        <taxon>Lophotrochozoa</taxon>
        <taxon>Mollusca</taxon>
        <taxon>Bivalvia</taxon>
        <taxon>Autobranchia</taxon>
        <taxon>Pteriomorphia</taxon>
        <taxon>Mytilida</taxon>
        <taxon>Mytiloidea</taxon>
        <taxon>Mytilidae</taxon>
        <taxon>Mytilinae</taxon>
        <taxon>Mytilus</taxon>
    </lineage>
</organism>
<evidence type="ECO:0000313" key="3">
    <source>
        <dbReference type="Proteomes" id="UP000683360"/>
    </source>
</evidence>
<gene>
    <name evidence="2" type="ORF">MEDL_45910</name>
</gene>
<feature type="compositionally biased region" description="Basic and acidic residues" evidence="1">
    <location>
        <begin position="164"/>
        <end position="174"/>
    </location>
</feature>
<proteinExistence type="predicted"/>
<reference evidence="2" key="1">
    <citation type="submission" date="2021-03" db="EMBL/GenBank/DDBJ databases">
        <authorList>
            <person name="Bekaert M."/>
        </authorList>
    </citation>
    <scope>NUCLEOTIDE SEQUENCE</scope>
</reference>
<sequence length="308" mass="34883">MDDDVATPFKRRGASRKFKHWNFTPQDVLDNEEEVKRQWTLRTLVRRSGDGASLPNASSKSTDRRVKSSIDLRTVDSSPSRGESPPSPQATSTRRRFWNSFRNKTSKKLQRKSKNKEASLSASQPNICNDKEPVDLNEDLIVYSSHSIESREKMSRKRLEKAKEIVESSPDRSLSDPNVTPIKERVNERTFSGGSGHSHSDENYDREDEGDSGIAVIENPAPAVEVRFREGDSGLAVIENPAPAVEVKFREGDSGIDEIENPAPAVEVRFREQMLNLSTAWIWYSPRFWTLKIHFCIYKASNQKSSQG</sequence>
<protein>
    <submittedName>
        <fullName evidence="2">Uncharacterized protein</fullName>
    </submittedName>
</protein>
<dbReference type="Proteomes" id="UP000683360">
    <property type="component" value="Unassembled WGS sequence"/>
</dbReference>
<dbReference type="AlphaFoldDB" id="A0A8S3TU75"/>
<feature type="region of interest" description="Disordered" evidence="1">
    <location>
        <begin position="42"/>
        <end position="131"/>
    </location>
</feature>
<feature type="compositionally biased region" description="Polar residues" evidence="1">
    <location>
        <begin position="118"/>
        <end position="127"/>
    </location>
</feature>
<feature type="compositionally biased region" description="Basic and acidic residues" evidence="1">
    <location>
        <begin position="61"/>
        <end position="74"/>
    </location>
</feature>